<accession>A0ABT5MD81</accession>
<evidence type="ECO:0000313" key="1">
    <source>
        <dbReference type="EMBL" id="MDD0814539.1"/>
    </source>
</evidence>
<protein>
    <recommendedName>
        <fullName evidence="3">DUF4398 domain-containing protein</fullName>
    </recommendedName>
</protein>
<evidence type="ECO:0008006" key="3">
    <source>
        <dbReference type="Google" id="ProtNLM"/>
    </source>
</evidence>
<evidence type="ECO:0000313" key="2">
    <source>
        <dbReference type="Proteomes" id="UP001528672"/>
    </source>
</evidence>
<dbReference type="EMBL" id="JAQSIO010000002">
    <property type="protein sequence ID" value="MDD0814539.1"/>
    <property type="molecule type" value="Genomic_DNA"/>
</dbReference>
<sequence>MILKLPRLSEEAGEIALERMQRKAADLHDKATKHHRAAALLYESGDRYQADAHASIARRHSMAALEAAAVPKT</sequence>
<reference evidence="1 2" key="1">
    <citation type="submission" date="2023-02" db="EMBL/GenBank/DDBJ databases">
        <title>Bacterial whole genome sequence for Curvibacter sp. HBC28.</title>
        <authorList>
            <person name="Le V."/>
            <person name="Ko S.-R."/>
            <person name="Ahn C.-Y."/>
            <person name="Oh H.-M."/>
        </authorList>
    </citation>
    <scope>NUCLEOTIDE SEQUENCE [LARGE SCALE GENOMIC DNA]</scope>
    <source>
        <strain evidence="1 2">HBC28</strain>
    </source>
</reference>
<organism evidence="1 2">
    <name type="scientific">Curvibacter microcysteis</name>
    <dbReference type="NCBI Taxonomy" id="3026419"/>
    <lineage>
        <taxon>Bacteria</taxon>
        <taxon>Pseudomonadati</taxon>
        <taxon>Pseudomonadota</taxon>
        <taxon>Betaproteobacteria</taxon>
        <taxon>Burkholderiales</taxon>
        <taxon>Comamonadaceae</taxon>
        <taxon>Curvibacter</taxon>
    </lineage>
</organism>
<comment type="caution">
    <text evidence="1">The sequence shown here is derived from an EMBL/GenBank/DDBJ whole genome shotgun (WGS) entry which is preliminary data.</text>
</comment>
<dbReference type="RefSeq" id="WP_273926171.1">
    <property type="nucleotide sequence ID" value="NZ_JAQSIN010000001.1"/>
</dbReference>
<gene>
    <name evidence="1" type="ORF">PSQ39_07855</name>
</gene>
<proteinExistence type="predicted"/>
<dbReference type="Proteomes" id="UP001528672">
    <property type="component" value="Unassembled WGS sequence"/>
</dbReference>
<name>A0ABT5MD81_9BURK</name>
<keyword evidence="2" id="KW-1185">Reference proteome</keyword>